<dbReference type="AlphaFoldDB" id="A0A077DDQ1"/>
<dbReference type="HOGENOM" id="CLU_975433_0_0_4"/>
<reference evidence="1 2" key="1">
    <citation type="journal article" date="2014" name="BMC Genomics">
        <title>A genomic perspective on a new bacterial genus and species from the Alcaligenaceae family, Basilea psittacipulmonis.</title>
        <authorList>
            <person name="Whiteson K.L."/>
            <person name="Hernandez D."/>
            <person name="Lazarevic V."/>
            <person name="Gaia N."/>
            <person name="Farinelli L."/>
            <person name="Francois P."/>
            <person name="Pilo P."/>
            <person name="Frey J."/>
            <person name="Schrenzel J."/>
        </authorList>
    </citation>
    <scope>NUCLEOTIDE SEQUENCE [LARGE SCALE GENOMIC DNA]</scope>
    <source>
        <strain evidence="1 2">DSM 24701</strain>
    </source>
</reference>
<proteinExistence type="predicted"/>
<evidence type="ECO:0000313" key="1">
    <source>
        <dbReference type="EMBL" id="AIL32251.1"/>
    </source>
</evidence>
<dbReference type="OrthoDB" id="9763659at2"/>
<protein>
    <submittedName>
        <fullName evidence="1">Uncharacterized protein</fullName>
    </submittedName>
</protein>
<dbReference type="STRING" id="1072685.IX83_02020"/>
<gene>
    <name evidence="1" type="ORF">IX83_02020</name>
</gene>
<accession>A0A077DDQ1</accession>
<dbReference type="eggNOG" id="ENOG5033AP1">
    <property type="taxonomic scope" value="Bacteria"/>
</dbReference>
<dbReference type="EMBL" id="CP009238">
    <property type="protein sequence ID" value="AIL32251.1"/>
    <property type="molecule type" value="Genomic_DNA"/>
</dbReference>
<dbReference type="KEGG" id="bpsi:IX83_02020"/>
<organism evidence="1 2">
    <name type="scientific">Basilea psittacipulmonis DSM 24701</name>
    <dbReference type="NCBI Taxonomy" id="1072685"/>
    <lineage>
        <taxon>Bacteria</taxon>
        <taxon>Pseudomonadati</taxon>
        <taxon>Pseudomonadota</taxon>
        <taxon>Betaproteobacteria</taxon>
        <taxon>Burkholderiales</taxon>
        <taxon>Alcaligenaceae</taxon>
        <taxon>Basilea</taxon>
    </lineage>
</organism>
<name>A0A077DDQ1_9BURK</name>
<dbReference type="Proteomes" id="UP000028945">
    <property type="component" value="Chromosome"/>
</dbReference>
<evidence type="ECO:0000313" key="2">
    <source>
        <dbReference type="Proteomes" id="UP000028945"/>
    </source>
</evidence>
<keyword evidence="2" id="KW-1185">Reference proteome</keyword>
<sequence length="285" mass="33920">MMFYTEKDLYQEFDQVYTDLNDVPFDALIIKGESKNSDPYWFLRDSQGDLFGYLIEPFKEWQPKTYEYLSQGKFFYAVSKTPYPAIMDDITEFGVIVNDRVCYIDYTKYLYEKHKENYRVIPPSILNSWLFRAKGWYLAERETFSIFRSVLPSGVSYDVSPICSVIKKIVDRKDRVLPEYTEFLEAKFNHPFKQSYELEEFQDDDKYFELRSLLDTRSIDDDSQTGFQLFVSSHNQERNVYVVPRLDIMQMKKLSDPAEAIDRYAAHLFSKAEGEFNFLDYAEDF</sequence>